<organism evidence="1 2">
    <name type="scientific">Fusarium fujikuroi</name>
    <name type="common">Bakanae and foot rot disease fungus</name>
    <name type="synonym">Gibberella fujikuroi</name>
    <dbReference type="NCBI Taxonomy" id="5127"/>
    <lineage>
        <taxon>Eukaryota</taxon>
        <taxon>Fungi</taxon>
        <taxon>Dikarya</taxon>
        <taxon>Ascomycota</taxon>
        <taxon>Pezizomycotina</taxon>
        <taxon>Sordariomycetes</taxon>
        <taxon>Hypocreomycetidae</taxon>
        <taxon>Hypocreales</taxon>
        <taxon>Nectriaceae</taxon>
        <taxon>Fusarium</taxon>
        <taxon>Fusarium fujikuroi species complex</taxon>
    </lineage>
</organism>
<evidence type="ECO:0000313" key="1">
    <source>
        <dbReference type="EMBL" id="VTT68096.1"/>
    </source>
</evidence>
<evidence type="ECO:0000313" key="2">
    <source>
        <dbReference type="Proteomes" id="UP000760494"/>
    </source>
</evidence>
<accession>A0A5Q3DE71</accession>
<dbReference type="Proteomes" id="UP000760494">
    <property type="component" value="Unassembled WGS sequence"/>
</dbReference>
<proteinExistence type="predicted"/>
<dbReference type="EMBL" id="CABFJX010000223">
    <property type="protein sequence ID" value="VTT68096.1"/>
    <property type="molecule type" value="Genomic_DNA"/>
</dbReference>
<name>A0A5Q3DE71_FUSFU</name>
<gene>
    <name evidence="1" type="ORF">C2S_1116</name>
</gene>
<comment type="caution">
    <text evidence="1">The sequence shown here is derived from an EMBL/GenBank/DDBJ whole genome shotgun (WGS) entry which is preliminary data.</text>
</comment>
<reference evidence="1" key="1">
    <citation type="submission" date="2019-05" db="EMBL/GenBank/DDBJ databases">
        <authorList>
            <person name="Piombo E."/>
        </authorList>
    </citation>
    <scope>NUCLEOTIDE SEQUENCE</scope>
    <source>
        <strain evidence="1">C2S</strain>
    </source>
</reference>
<protein>
    <submittedName>
        <fullName evidence="1">Uncharacterized protein</fullName>
    </submittedName>
</protein>
<dbReference type="AlphaFoldDB" id="A0A5Q3DE71"/>
<sequence length="87" mass="9803">MMSLAYLKQSSRGAITAGLSLISNVRCLAVVAVWVIYAVHCISWHFQYLPVVYHQVLGSQADESGKKNSTTLHQQAWSRYLKPNPQR</sequence>